<evidence type="ECO:0000313" key="2">
    <source>
        <dbReference type="Proteomes" id="UP000224971"/>
    </source>
</evidence>
<evidence type="ECO:0000313" key="1">
    <source>
        <dbReference type="EMBL" id="ARU13763.1"/>
    </source>
</evidence>
<proteinExistence type="predicted"/>
<dbReference type="Proteomes" id="UP000224971">
    <property type="component" value="Segment"/>
</dbReference>
<gene>
    <name evidence="1" type="ORF">P7571_11</name>
</gene>
<dbReference type="EMBL" id="KY705268">
    <property type="protein sequence ID" value="ARU13763.1"/>
    <property type="molecule type" value="Genomic_DNA"/>
</dbReference>
<keyword evidence="2" id="KW-1185">Reference proteome</keyword>
<accession>A0A286QP96</accession>
<reference evidence="1 2" key="1">
    <citation type="journal article" date="2017" name="Front. Microbiol.">
        <title>Global Survey and Genome Exploration of Bacteriophages Infecting the Lactic Acid Bacterium Streptococcus thermophilus.</title>
        <authorList>
            <person name="McDonnell B."/>
            <person name="Mahony J."/>
            <person name="Hanemaaijer L."/>
            <person name="Neve H."/>
            <person name="Noben J.-P."/>
            <person name="Lugli G.A."/>
            <person name="Ventura M."/>
            <person name="Kouwen T.R."/>
            <person name="van Sinderen D."/>
        </authorList>
    </citation>
    <scope>NUCLEOTIDE SEQUENCE [LARGE SCALE GENOMIC DNA]</scope>
</reference>
<protein>
    <submittedName>
        <fullName evidence="1">Uncharacterized protein</fullName>
    </submittedName>
</protein>
<organism evidence="1 2">
    <name type="scientific">Streptococcus phage P7571</name>
    <dbReference type="NCBI Taxonomy" id="1971427"/>
    <lineage>
        <taxon>Viruses</taxon>
        <taxon>Duplodnaviria</taxon>
        <taxon>Heunggongvirae</taxon>
        <taxon>Uroviricota</taxon>
        <taxon>Caudoviricetes</taxon>
        <taxon>Aliceevansviridae</taxon>
        <taxon>Brussowvirus</taxon>
        <taxon>Brussowvirus P7571</taxon>
    </lineage>
</organism>
<sequence>MRYADTVVLKYIDKTQKHYDPDLGRMVGGKEVTKTTACNVTGASLELQAKLGDLLNANSIVVRLRSPIKDGIDTIEYNGSKYKPVTVRSYLTGLNAIYANKVVK</sequence>
<name>A0A286QP96_9CAUD</name>